<proteinExistence type="predicted"/>
<dbReference type="WBParaSite" id="ACRNAN_Path_1288.g5037.t1">
    <property type="protein sequence ID" value="ACRNAN_Path_1288.g5037.t1"/>
    <property type="gene ID" value="ACRNAN_Path_1288.g5037"/>
</dbReference>
<name>A0A914BYG8_9BILA</name>
<sequence>MFIGFIWDYEPPILQEYQYNVEGLGPMNLRDYIKLNSMSMENVHNFKKRILKFIVDCDFNHMTSLSLRIGNENGTFLECNDISTCLSQIQENFHVSLFE</sequence>
<organism evidence="1 2">
    <name type="scientific">Acrobeloides nanus</name>
    <dbReference type="NCBI Taxonomy" id="290746"/>
    <lineage>
        <taxon>Eukaryota</taxon>
        <taxon>Metazoa</taxon>
        <taxon>Ecdysozoa</taxon>
        <taxon>Nematoda</taxon>
        <taxon>Chromadorea</taxon>
        <taxon>Rhabditida</taxon>
        <taxon>Tylenchina</taxon>
        <taxon>Cephalobomorpha</taxon>
        <taxon>Cephaloboidea</taxon>
        <taxon>Cephalobidae</taxon>
        <taxon>Acrobeloides</taxon>
    </lineage>
</organism>
<reference evidence="2" key="1">
    <citation type="submission" date="2022-11" db="UniProtKB">
        <authorList>
            <consortium name="WormBaseParasite"/>
        </authorList>
    </citation>
    <scope>IDENTIFICATION</scope>
</reference>
<keyword evidence="1" id="KW-1185">Reference proteome</keyword>
<protein>
    <submittedName>
        <fullName evidence="2">Uncharacterized protein</fullName>
    </submittedName>
</protein>
<evidence type="ECO:0000313" key="2">
    <source>
        <dbReference type="WBParaSite" id="ACRNAN_Path_1288.g5037.t1"/>
    </source>
</evidence>
<accession>A0A914BYG8</accession>
<evidence type="ECO:0000313" key="1">
    <source>
        <dbReference type="Proteomes" id="UP000887540"/>
    </source>
</evidence>
<dbReference type="AlphaFoldDB" id="A0A914BYG8"/>
<dbReference type="Proteomes" id="UP000887540">
    <property type="component" value="Unplaced"/>
</dbReference>